<evidence type="ECO:0000313" key="2">
    <source>
        <dbReference type="Proteomes" id="UP000593567"/>
    </source>
</evidence>
<evidence type="ECO:0000313" key="1">
    <source>
        <dbReference type="EMBL" id="KAF6038871.1"/>
    </source>
</evidence>
<dbReference type="Proteomes" id="UP000593567">
    <property type="component" value="Unassembled WGS sequence"/>
</dbReference>
<sequence length="88" mass="10380">MISRKDIKTVALRKYGVTFCYTTFFLQAQEGNCCWMMTRPRDQVSAEERMIYIEEHISEPHPSMRKLQEVRDTSLVVRCPLQSSNCIF</sequence>
<keyword evidence="2" id="KW-1185">Reference proteome</keyword>
<dbReference type="AlphaFoldDB" id="A0A7J7KL76"/>
<proteinExistence type="predicted"/>
<organism evidence="1 2">
    <name type="scientific">Bugula neritina</name>
    <name type="common">Brown bryozoan</name>
    <name type="synonym">Sertularia neritina</name>
    <dbReference type="NCBI Taxonomy" id="10212"/>
    <lineage>
        <taxon>Eukaryota</taxon>
        <taxon>Metazoa</taxon>
        <taxon>Spiralia</taxon>
        <taxon>Lophotrochozoa</taxon>
        <taxon>Bryozoa</taxon>
        <taxon>Gymnolaemata</taxon>
        <taxon>Cheilostomatida</taxon>
        <taxon>Flustrina</taxon>
        <taxon>Buguloidea</taxon>
        <taxon>Bugulidae</taxon>
        <taxon>Bugula</taxon>
    </lineage>
</organism>
<reference evidence="1" key="1">
    <citation type="submission" date="2020-06" db="EMBL/GenBank/DDBJ databases">
        <title>Draft genome of Bugula neritina, a colonial animal packing powerful symbionts and potential medicines.</title>
        <authorList>
            <person name="Rayko M."/>
        </authorList>
    </citation>
    <scope>NUCLEOTIDE SEQUENCE [LARGE SCALE GENOMIC DNA]</scope>
    <source>
        <strain evidence="1">Kwan_BN1</strain>
    </source>
</reference>
<gene>
    <name evidence="1" type="ORF">EB796_002822</name>
</gene>
<protein>
    <submittedName>
        <fullName evidence="1">Uncharacterized protein</fullName>
    </submittedName>
</protein>
<comment type="caution">
    <text evidence="1">The sequence shown here is derived from an EMBL/GenBank/DDBJ whole genome shotgun (WGS) entry which is preliminary data.</text>
</comment>
<name>A0A7J7KL76_BUGNE</name>
<dbReference type="EMBL" id="VXIV02000336">
    <property type="protein sequence ID" value="KAF6038871.1"/>
    <property type="molecule type" value="Genomic_DNA"/>
</dbReference>
<accession>A0A7J7KL76</accession>